<evidence type="ECO:0000256" key="1">
    <source>
        <dbReference type="ARBA" id="ARBA00004141"/>
    </source>
</evidence>
<evidence type="ECO:0000256" key="8">
    <source>
        <dbReference type="SAM" id="Phobius"/>
    </source>
</evidence>
<evidence type="ECO:0000256" key="5">
    <source>
        <dbReference type="ARBA" id="ARBA00022847"/>
    </source>
</evidence>
<evidence type="ECO:0000256" key="2">
    <source>
        <dbReference type="ARBA" id="ARBA00006459"/>
    </source>
</evidence>
<evidence type="ECO:0000313" key="10">
    <source>
        <dbReference type="RefSeq" id="XP_022236679.1"/>
    </source>
</evidence>
<protein>
    <submittedName>
        <fullName evidence="10">Sodium-dependent dopamine transporter-like</fullName>
    </submittedName>
</protein>
<reference evidence="10" key="1">
    <citation type="submission" date="2025-08" db="UniProtKB">
        <authorList>
            <consortium name="RefSeq"/>
        </authorList>
    </citation>
    <scope>IDENTIFICATION</scope>
    <source>
        <tissue evidence="10">Muscle</tissue>
    </source>
</reference>
<evidence type="ECO:0000313" key="9">
    <source>
        <dbReference type="Proteomes" id="UP000694941"/>
    </source>
</evidence>
<keyword evidence="4 8" id="KW-0812">Transmembrane</keyword>
<dbReference type="InterPro" id="IPR037272">
    <property type="entry name" value="SNS_sf"/>
</dbReference>
<dbReference type="Pfam" id="PF00209">
    <property type="entry name" value="SNF"/>
    <property type="match status" value="1"/>
</dbReference>
<keyword evidence="6 8" id="KW-1133">Transmembrane helix</keyword>
<keyword evidence="3" id="KW-0813">Transport</keyword>
<sequence>MIGPRSKAWGLFWSTMWKYLTPATLLFILFFNWIDYEPLKSGNYVFPGWANAIGWIIAFQSVAVIVGVLVWKFVRQSEGTVKERFLSLLSPRDDWGPAIDPKLKSDDLGENGLTGEIKPFHNSHVNVTYTFESSI</sequence>
<evidence type="ECO:0000256" key="6">
    <source>
        <dbReference type="ARBA" id="ARBA00022989"/>
    </source>
</evidence>
<comment type="similarity">
    <text evidence="2">Belongs to the sodium:neurotransmitter symporter (SNF) (TC 2.A.22) family.</text>
</comment>
<keyword evidence="5" id="KW-0769">Symport</keyword>
<dbReference type="PROSITE" id="PS50267">
    <property type="entry name" value="NA_NEUROTRAN_SYMP_3"/>
    <property type="match status" value="1"/>
</dbReference>
<dbReference type="InterPro" id="IPR000175">
    <property type="entry name" value="Na/ntran_symport"/>
</dbReference>
<keyword evidence="9" id="KW-1185">Reference proteome</keyword>
<dbReference type="PANTHER" id="PTHR11616:SF240">
    <property type="entry name" value="BLOATED TUBULES, ISOFORM B-RELATED"/>
    <property type="match status" value="1"/>
</dbReference>
<evidence type="ECO:0000256" key="7">
    <source>
        <dbReference type="ARBA" id="ARBA00023136"/>
    </source>
</evidence>
<dbReference type="RefSeq" id="XP_022236679.1">
    <property type="nucleotide sequence ID" value="XM_022380971.1"/>
</dbReference>
<evidence type="ECO:0000256" key="4">
    <source>
        <dbReference type="ARBA" id="ARBA00022692"/>
    </source>
</evidence>
<dbReference type="Proteomes" id="UP000694941">
    <property type="component" value="Unplaced"/>
</dbReference>
<name>A0ABM1RZ74_LIMPO</name>
<gene>
    <name evidence="10" type="primary">LOC111084196</name>
</gene>
<feature type="transmembrane region" description="Helical" evidence="8">
    <location>
        <begin position="12"/>
        <end position="33"/>
    </location>
</feature>
<dbReference type="SUPFAM" id="SSF161070">
    <property type="entry name" value="SNF-like"/>
    <property type="match status" value="1"/>
</dbReference>
<accession>A0ABM1RZ74</accession>
<dbReference type="GeneID" id="111084196"/>
<keyword evidence="7 8" id="KW-0472">Membrane</keyword>
<proteinExistence type="inferred from homology"/>
<dbReference type="PANTHER" id="PTHR11616">
    <property type="entry name" value="SODIUM/CHLORIDE DEPENDENT TRANSPORTER"/>
    <property type="match status" value="1"/>
</dbReference>
<organism evidence="9 10">
    <name type="scientific">Limulus polyphemus</name>
    <name type="common">Atlantic horseshoe crab</name>
    <dbReference type="NCBI Taxonomy" id="6850"/>
    <lineage>
        <taxon>Eukaryota</taxon>
        <taxon>Metazoa</taxon>
        <taxon>Ecdysozoa</taxon>
        <taxon>Arthropoda</taxon>
        <taxon>Chelicerata</taxon>
        <taxon>Merostomata</taxon>
        <taxon>Xiphosura</taxon>
        <taxon>Limulidae</taxon>
        <taxon>Limulus</taxon>
    </lineage>
</organism>
<comment type="subcellular location">
    <subcellularLocation>
        <location evidence="1">Membrane</location>
        <topology evidence="1">Multi-pass membrane protein</topology>
    </subcellularLocation>
</comment>
<evidence type="ECO:0000256" key="3">
    <source>
        <dbReference type="ARBA" id="ARBA00022448"/>
    </source>
</evidence>
<feature type="transmembrane region" description="Helical" evidence="8">
    <location>
        <begin position="53"/>
        <end position="74"/>
    </location>
</feature>